<dbReference type="SMART" id="SM01114">
    <property type="entry name" value="CXC"/>
    <property type="match status" value="2"/>
</dbReference>
<evidence type="ECO:0000256" key="3">
    <source>
        <dbReference type="ARBA" id="ARBA00023242"/>
    </source>
</evidence>
<dbReference type="EMBL" id="BEYU01000100">
    <property type="protein sequence ID" value="GBG31542.1"/>
    <property type="molecule type" value="Genomic_DNA"/>
</dbReference>
<name>A0A2R5GKW0_9STRA</name>
<keyword evidence="3" id="KW-0539">Nucleus</keyword>
<evidence type="ECO:0000256" key="4">
    <source>
        <dbReference type="SAM" id="MobiDB-lite"/>
    </source>
</evidence>
<dbReference type="GO" id="GO:0000978">
    <property type="term" value="F:RNA polymerase II cis-regulatory region sequence-specific DNA binding"/>
    <property type="evidence" value="ECO:0007669"/>
    <property type="project" value="TreeGrafter"/>
</dbReference>
<feature type="compositionally biased region" description="Basic and acidic residues" evidence="4">
    <location>
        <begin position="360"/>
        <end position="369"/>
    </location>
</feature>
<gene>
    <name evidence="8" type="ORF">FCC1311_077662</name>
</gene>
<dbReference type="Pfam" id="PF00249">
    <property type="entry name" value="Myb_DNA-binding"/>
    <property type="match status" value="2"/>
</dbReference>
<feature type="compositionally biased region" description="Polar residues" evidence="4">
    <location>
        <begin position="15"/>
        <end position="40"/>
    </location>
</feature>
<dbReference type="SMART" id="SM00717">
    <property type="entry name" value="SANT"/>
    <property type="match status" value="2"/>
</dbReference>
<feature type="region of interest" description="Disordered" evidence="4">
    <location>
        <begin position="905"/>
        <end position="985"/>
    </location>
</feature>
<feature type="region of interest" description="Disordered" evidence="4">
    <location>
        <begin position="847"/>
        <end position="877"/>
    </location>
</feature>
<evidence type="ECO:0000256" key="1">
    <source>
        <dbReference type="ARBA" id="ARBA00004123"/>
    </source>
</evidence>
<evidence type="ECO:0000259" key="6">
    <source>
        <dbReference type="PROSITE" id="PS51294"/>
    </source>
</evidence>
<evidence type="ECO:0000313" key="9">
    <source>
        <dbReference type="Proteomes" id="UP000241890"/>
    </source>
</evidence>
<feature type="domain" description="HTH myb-type" evidence="6">
    <location>
        <begin position="247"/>
        <end position="299"/>
    </location>
</feature>
<dbReference type="PROSITE" id="PS51294">
    <property type="entry name" value="HTH_MYB"/>
    <property type="match status" value="2"/>
</dbReference>
<feature type="domain" description="Myb-like" evidence="5">
    <location>
        <begin position="300"/>
        <end position="350"/>
    </location>
</feature>
<dbReference type="AlphaFoldDB" id="A0A2R5GKW0"/>
<dbReference type="InterPro" id="IPR033467">
    <property type="entry name" value="Tesmin/TSO1-like_CXC"/>
</dbReference>
<feature type="region of interest" description="Disordered" evidence="4">
    <location>
        <begin position="60"/>
        <end position="232"/>
    </location>
</feature>
<dbReference type="OrthoDB" id="2143914at2759"/>
<accession>A0A2R5GKW0</accession>
<feature type="compositionally biased region" description="Polar residues" evidence="4">
    <location>
        <begin position="976"/>
        <end position="985"/>
    </location>
</feature>
<feature type="compositionally biased region" description="Basic and acidic residues" evidence="4">
    <location>
        <begin position="1159"/>
        <end position="1173"/>
    </location>
</feature>
<evidence type="ECO:0000259" key="7">
    <source>
        <dbReference type="PROSITE" id="PS51634"/>
    </source>
</evidence>
<feature type="compositionally biased region" description="Low complexity" evidence="4">
    <location>
        <begin position="524"/>
        <end position="542"/>
    </location>
</feature>
<dbReference type="InterPro" id="IPR001005">
    <property type="entry name" value="SANT/Myb"/>
</dbReference>
<feature type="domain" description="Myb-like" evidence="5">
    <location>
        <begin position="252"/>
        <end position="299"/>
    </location>
</feature>
<feature type="compositionally biased region" description="Low complexity" evidence="4">
    <location>
        <begin position="479"/>
        <end position="507"/>
    </location>
</feature>
<dbReference type="InParanoid" id="A0A2R5GKW0"/>
<dbReference type="Pfam" id="PF03638">
    <property type="entry name" value="TCR"/>
    <property type="match status" value="2"/>
</dbReference>
<dbReference type="InterPro" id="IPR050560">
    <property type="entry name" value="MYB_TF"/>
</dbReference>
<feature type="compositionally biased region" description="Low complexity" evidence="4">
    <location>
        <begin position="853"/>
        <end position="862"/>
    </location>
</feature>
<keyword evidence="9" id="KW-1185">Reference proteome</keyword>
<dbReference type="InterPro" id="IPR017930">
    <property type="entry name" value="Myb_dom"/>
</dbReference>
<dbReference type="InterPro" id="IPR009057">
    <property type="entry name" value="Homeodomain-like_sf"/>
</dbReference>
<feature type="region of interest" description="Disordered" evidence="4">
    <location>
        <begin position="397"/>
        <end position="571"/>
    </location>
</feature>
<dbReference type="Gene3D" id="1.10.10.60">
    <property type="entry name" value="Homeodomain-like"/>
    <property type="match status" value="2"/>
</dbReference>
<organism evidence="8 9">
    <name type="scientific">Hondaea fermentalgiana</name>
    <dbReference type="NCBI Taxonomy" id="2315210"/>
    <lineage>
        <taxon>Eukaryota</taxon>
        <taxon>Sar</taxon>
        <taxon>Stramenopiles</taxon>
        <taxon>Bigyra</taxon>
        <taxon>Labyrinthulomycetes</taxon>
        <taxon>Thraustochytrida</taxon>
        <taxon>Thraustochytriidae</taxon>
        <taxon>Hondaea</taxon>
    </lineage>
</organism>
<feature type="compositionally biased region" description="Basic and acidic residues" evidence="4">
    <location>
        <begin position="104"/>
        <end position="113"/>
    </location>
</feature>
<dbReference type="Proteomes" id="UP000241890">
    <property type="component" value="Unassembled WGS sequence"/>
</dbReference>
<feature type="compositionally biased region" description="Acidic residues" evidence="4">
    <location>
        <begin position="149"/>
        <end position="158"/>
    </location>
</feature>
<dbReference type="CDD" id="cd00167">
    <property type="entry name" value="SANT"/>
    <property type="match status" value="2"/>
</dbReference>
<feature type="domain" description="HTH myb-type" evidence="6">
    <location>
        <begin position="300"/>
        <end position="354"/>
    </location>
</feature>
<feature type="compositionally biased region" description="Basic and acidic residues" evidence="4">
    <location>
        <begin position="1129"/>
        <end position="1149"/>
    </location>
</feature>
<dbReference type="PANTHER" id="PTHR45614">
    <property type="entry name" value="MYB PROTEIN-RELATED"/>
    <property type="match status" value="1"/>
</dbReference>
<proteinExistence type="inferred from homology"/>
<comment type="similarity">
    <text evidence="2">Belongs to the lin-54 family.</text>
</comment>
<dbReference type="PANTHER" id="PTHR45614:SF25">
    <property type="entry name" value="MYB PROTEIN"/>
    <property type="match status" value="1"/>
</dbReference>
<dbReference type="PROSITE" id="PS51634">
    <property type="entry name" value="CRC"/>
    <property type="match status" value="1"/>
</dbReference>
<comment type="subcellular location">
    <subcellularLocation>
        <location evidence="1">Nucleus</location>
    </subcellularLocation>
</comment>
<comment type="caution">
    <text evidence="8">The sequence shown here is derived from an EMBL/GenBank/DDBJ whole genome shotgun (WGS) entry which is preliminary data.</text>
</comment>
<dbReference type="SUPFAM" id="SSF46689">
    <property type="entry name" value="Homeodomain-like"/>
    <property type="match status" value="1"/>
</dbReference>
<reference evidence="8 9" key="1">
    <citation type="submission" date="2017-12" db="EMBL/GenBank/DDBJ databases">
        <title>Sequencing, de novo assembly and annotation of complete genome of a new Thraustochytrid species, strain FCC1311.</title>
        <authorList>
            <person name="Sedici K."/>
            <person name="Godart F."/>
            <person name="Aiese Cigliano R."/>
            <person name="Sanseverino W."/>
            <person name="Barakat M."/>
            <person name="Ortet P."/>
            <person name="Marechal E."/>
            <person name="Cagnac O."/>
            <person name="Amato A."/>
        </authorList>
    </citation>
    <scope>NUCLEOTIDE SEQUENCE [LARGE SCALE GENOMIC DNA]</scope>
</reference>
<feature type="compositionally biased region" description="Low complexity" evidence="4">
    <location>
        <begin position="174"/>
        <end position="188"/>
    </location>
</feature>
<feature type="region of interest" description="Disordered" evidence="4">
    <location>
        <begin position="352"/>
        <end position="383"/>
    </location>
</feature>
<evidence type="ECO:0000256" key="2">
    <source>
        <dbReference type="ARBA" id="ARBA00007267"/>
    </source>
</evidence>
<feature type="region of interest" description="Disordered" evidence="4">
    <location>
        <begin position="797"/>
        <end position="835"/>
    </location>
</feature>
<feature type="compositionally biased region" description="Low complexity" evidence="4">
    <location>
        <begin position="218"/>
        <end position="229"/>
    </location>
</feature>
<feature type="compositionally biased region" description="Polar residues" evidence="4">
    <location>
        <begin position="863"/>
        <end position="876"/>
    </location>
</feature>
<evidence type="ECO:0000313" key="8">
    <source>
        <dbReference type="EMBL" id="GBG31542.1"/>
    </source>
</evidence>
<feature type="domain" description="CRC" evidence="7">
    <location>
        <begin position="996"/>
        <end position="1094"/>
    </location>
</feature>
<feature type="compositionally biased region" description="Basic residues" evidence="4">
    <location>
        <begin position="135"/>
        <end position="145"/>
    </location>
</feature>
<evidence type="ECO:0000259" key="5">
    <source>
        <dbReference type="PROSITE" id="PS50090"/>
    </source>
</evidence>
<feature type="compositionally biased region" description="Polar residues" evidence="4">
    <location>
        <begin position="508"/>
        <end position="523"/>
    </location>
</feature>
<dbReference type="GO" id="GO:0000981">
    <property type="term" value="F:DNA-binding transcription factor activity, RNA polymerase II-specific"/>
    <property type="evidence" value="ECO:0007669"/>
    <property type="project" value="TreeGrafter"/>
</dbReference>
<dbReference type="PROSITE" id="PS50090">
    <property type="entry name" value="MYB_LIKE"/>
    <property type="match status" value="2"/>
</dbReference>
<dbReference type="GO" id="GO:0005634">
    <property type="term" value="C:nucleus"/>
    <property type="evidence" value="ECO:0007669"/>
    <property type="project" value="UniProtKB-SubCell"/>
</dbReference>
<protein>
    <submittedName>
        <fullName evidence="8">Transcription factor MYB1</fullName>
    </submittedName>
</protein>
<feature type="region of interest" description="Disordered" evidence="4">
    <location>
        <begin position="1"/>
        <end position="44"/>
    </location>
</feature>
<feature type="region of interest" description="Disordered" evidence="4">
    <location>
        <begin position="1129"/>
        <end position="1173"/>
    </location>
</feature>
<sequence length="1173" mass="124991">MTSEDEWVDRRDRQNSLSLSQLSEVASQTPPLVTSSSSVRLKNDGLSPFLTTAAAFAASSPYYDSGTPASPLSAIRHGFPRSSSNLRRNLADSNALRYGMDDQPETRESSHGEGEDDEEFTRSVENGGHEQSRSGGRRSSGRQRRGTGEDADDGDADGETPGGSRQWKKAKIQRGSASSGNNRSSSNRVKGARSSRKSAGTRGGSYDRASNGNGGANGAAPAGSRSAPPKTKALKAVVTGLTETGKIRSQHRGAWTAEEDEELIKLVKRSGACGWTQIALDLGTGRNGRQCRERWSNQINPDLVRAKWCDDEDEVILRAHAEIGNRWATIAKLLPGRTDNMVKNRFNGSLLPKQLRKARERGEDVDSITKGKTASGARDKRKATEFSAETLALAERLKLKAPTRDAPASKPSTRGKVVNRNRRPGSPDTEPTADLHSSDRNSDDEEGSTGPGAPARGGTGASRSGRKASLASSGAQPETSTTASTTSSQSTGSATSSSARSAGKGTSRPLSATTTTQVPLSGNKSGRAAPKSARSAPKPSRPTTSGKRGVKRRAGKQRSESNSSDEVNDVMAKAERTTNVTQQLIEQAKRLGDTRNLGGTTLGSPERFMDWFPKGSPASLMLATPQPAYAYDANGDIDVGASSRELFKSERPAGSVLDSNFDLSGAGADGYTASPIRHLFGMSPLPRNLDSPADLRRGDGLSGKQRVFEGISSGFSDILNGDSIKKRRLNLLQQSPAADDPLSRITLNTPRGGMHRFMASTPMTVSSDFGADSILGGSVVKHNEVIMQQLAALSTGKRNLDGTEMQGLRDPSNVRRSLEDDVSPSASPVPSGLNGRAGALAKLRESALTRPEQQQQQSSSSSASTVTSGENCNGQVNKAEGHRFLKTTKAGPGLDVAASFVATPADSDDAKKKKLGGLDPDSEAARVAGNALGPEEDFVDNGKRQGGSSTSSTGGGPATDDAEAPELCSRSSSSSPDPTAMQQSVVRTGKDIWDISDTPCKCRRSKCLKLYCTCFASEMHCGSNCQCMECCNQKDNVMWLKAAQLAVEKKLSSDPPRQCRCRNSQCLKKYCDCFRAGVKCGPMCKCCDCQNTTAPATNQAHGVRDRVDTSSLESACTEDSNSREALEIFRQDQEMQQRQQEQDHHHQQQQEKGAPQKMDGGDRVAEDRSVAAM</sequence>
<dbReference type="InterPro" id="IPR005172">
    <property type="entry name" value="CRC"/>
</dbReference>